<evidence type="ECO:0000256" key="8">
    <source>
        <dbReference type="ARBA" id="ARBA00023034"/>
    </source>
</evidence>
<dbReference type="EnsemblMetazoa" id="G21132.3">
    <property type="protein sequence ID" value="G21132.3:cds"/>
    <property type="gene ID" value="G21132"/>
</dbReference>
<dbReference type="GO" id="GO:0016758">
    <property type="term" value="F:hexosyltransferase activity"/>
    <property type="evidence" value="ECO:0007669"/>
    <property type="project" value="InterPro"/>
</dbReference>
<evidence type="ECO:0000256" key="2">
    <source>
        <dbReference type="ARBA" id="ARBA00008661"/>
    </source>
</evidence>
<keyword evidence="4" id="KW-0808">Transferase</keyword>
<dbReference type="PANTHER" id="PTHR11214">
    <property type="entry name" value="BETA-1,3-N-ACETYLGLUCOSAMINYLTRANSFERASE"/>
    <property type="match status" value="1"/>
</dbReference>
<keyword evidence="6 10" id="KW-0735">Signal-anchor</keyword>
<keyword evidence="7 10" id="KW-1133">Transmembrane helix</keyword>
<comment type="subcellular location">
    <subcellularLocation>
        <location evidence="1 10">Golgi apparatus membrane</location>
        <topology evidence="1 10">Single-pass type II membrane protein</topology>
    </subcellularLocation>
</comment>
<evidence type="ECO:0000256" key="9">
    <source>
        <dbReference type="ARBA" id="ARBA00023136"/>
    </source>
</evidence>
<evidence type="ECO:0000313" key="11">
    <source>
        <dbReference type="EnsemblMetazoa" id="G21132.3:cds"/>
    </source>
</evidence>
<reference evidence="11" key="1">
    <citation type="submission" date="2022-08" db="UniProtKB">
        <authorList>
            <consortium name="EnsemblMetazoa"/>
        </authorList>
    </citation>
    <scope>IDENTIFICATION</scope>
    <source>
        <strain evidence="11">05x7-T-G4-1.051#20</strain>
    </source>
</reference>
<name>A0A8W8JYT8_MAGGI</name>
<evidence type="ECO:0000256" key="4">
    <source>
        <dbReference type="ARBA" id="ARBA00022679"/>
    </source>
</evidence>
<evidence type="ECO:0000256" key="6">
    <source>
        <dbReference type="ARBA" id="ARBA00022968"/>
    </source>
</evidence>
<evidence type="ECO:0000256" key="5">
    <source>
        <dbReference type="ARBA" id="ARBA00022692"/>
    </source>
</evidence>
<dbReference type="Gene3D" id="3.90.550.50">
    <property type="match status" value="1"/>
</dbReference>
<keyword evidence="8 10" id="KW-0333">Golgi apparatus</keyword>
<keyword evidence="5 10" id="KW-0812">Transmembrane</keyword>
<dbReference type="GO" id="GO:0000139">
    <property type="term" value="C:Golgi membrane"/>
    <property type="evidence" value="ECO:0007669"/>
    <property type="project" value="UniProtKB-SubCell"/>
</dbReference>
<dbReference type="InterPro" id="IPR002659">
    <property type="entry name" value="Glyco_trans_31"/>
</dbReference>
<sequence>MAKKRKTRKKKACCNDFFVVFVFLLSMAFLSVVCYFKTISFIQSKTRYYQLDKPPLTKDEILKQYDFTQSHTFHPVIHYILHPKPLCEHFDLDSTPSRVLICVKSLPGNFHLREWVRWNIKSNREFSGNFTLVFLIGQPLNSSTNELIGEESNFYGDLVQGNFTDTAFNTTYKTIMGFQWAIKNCHQAQYIVFLDERFKINLTSTLTFLRNESTPKSLYMGHLVKREKTNRVKENIRYIPKEEYPLSYLPPFVSGNAFIVSIDVAKTLAYHFDSVKMILLDEVFLGLVAMFSDVIFMHSDLVTLENCGGFKGKLACNMFLSVDDALHAWMEFTNSNVRI</sequence>
<keyword evidence="12" id="KW-1185">Reference proteome</keyword>
<keyword evidence="3 10" id="KW-0328">Glycosyltransferase</keyword>
<dbReference type="PANTHER" id="PTHR11214:SF314">
    <property type="entry name" value="HEXOSYLTRANSFERASE"/>
    <property type="match status" value="1"/>
</dbReference>
<protein>
    <recommendedName>
        <fullName evidence="10">Hexosyltransferase</fullName>
        <ecNumber evidence="10">2.4.1.-</ecNumber>
    </recommendedName>
</protein>
<dbReference type="GO" id="GO:0006493">
    <property type="term" value="P:protein O-linked glycosylation"/>
    <property type="evidence" value="ECO:0007669"/>
    <property type="project" value="TreeGrafter"/>
</dbReference>
<keyword evidence="9 10" id="KW-0472">Membrane</keyword>
<dbReference type="Pfam" id="PF01762">
    <property type="entry name" value="Galactosyl_T"/>
    <property type="match status" value="1"/>
</dbReference>
<feature type="transmembrane region" description="Helical" evidence="10">
    <location>
        <begin position="12"/>
        <end position="33"/>
    </location>
</feature>
<accession>A0A8W8JYT8</accession>
<evidence type="ECO:0000256" key="10">
    <source>
        <dbReference type="RuleBase" id="RU363063"/>
    </source>
</evidence>
<evidence type="ECO:0000256" key="7">
    <source>
        <dbReference type="ARBA" id="ARBA00022989"/>
    </source>
</evidence>
<organism evidence="11 12">
    <name type="scientific">Magallana gigas</name>
    <name type="common">Pacific oyster</name>
    <name type="synonym">Crassostrea gigas</name>
    <dbReference type="NCBI Taxonomy" id="29159"/>
    <lineage>
        <taxon>Eukaryota</taxon>
        <taxon>Metazoa</taxon>
        <taxon>Spiralia</taxon>
        <taxon>Lophotrochozoa</taxon>
        <taxon>Mollusca</taxon>
        <taxon>Bivalvia</taxon>
        <taxon>Autobranchia</taxon>
        <taxon>Pteriomorphia</taxon>
        <taxon>Ostreida</taxon>
        <taxon>Ostreoidea</taxon>
        <taxon>Ostreidae</taxon>
        <taxon>Magallana</taxon>
    </lineage>
</organism>
<dbReference type="Proteomes" id="UP000005408">
    <property type="component" value="Unassembled WGS sequence"/>
</dbReference>
<dbReference type="AlphaFoldDB" id="A0A8W8JYT8"/>
<evidence type="ECO:0000313" key="12">
    <source>
        <dbReference type="Proteomes" id="UP000005408"/>
    </source>
</evidence>
<comment type="similarity">
    <text evidence="2 10">Belongs to the glycosyltransferase 31 family.</text>
</comment>
<proteinExistence type="inferred from homology"/>
<evidence type="ECO:0000256" key="1">
    <source>
        <dbReference type="ARBA" id="ARBA00004323"/>
    </source>
</evidence>
<dbReference type="EC" id="2.4.1.-" evidence="10"/>
<evidence type="ECO:0000256" key="3">
    <source>
        <dbReference type="ARBA" id="ARBA00022676"/>
    </source>
</evidence>